<dbReference type="EMBL" id="CAJNNW010025656">
    <property type="protein sequence ID" value="CAE8678126.1"/>
    <property type="molecule type" value="Genomic_DNA"/>
</dbReference>
<dbReference type="Proteomes" id="UP000626109">
    <property type="component" value="Unassembled WGS sequence"/>
</dbReference>
<dbReference type="EMBL" id="CAJNNV010009642">
    <property type="protein sequence ID" value="CAE8597624.1"/>
    <property type="molecule type" value="Genomic_DNA"/>
</dbReference>
<reference evidence="1" key="1">
    <citation type="submission" date="2021-02" db="EMBL/GenBank/DDBJ databases">
        <authorList>
            <person name="Dougan E. K."/>
            <person name="Rhodes N."/>
            <person name="Thang M."/>
            <person name="Chan C."/>
        </authorList>
    </citation>
    <scope>NUCLEOTIDE SEQUENCE</scope>
</reference>
<keyword evidence="3" id="KW-1185">Reference proteome</keyword>
<evidence type="ECO:0000313" key="1">
    <source>
        <dbReference type="EMBL" id="CAE8597624.1"/>
    </source>
</evidence>
<accession>A0A813EHK3</accession>
<gene>
    <name evidence="1" type="ORF">PGLA1383_LOCUS16068</name>
    <name evidence="2" type="ORF">PGLA2088_LOCUS20642</name>
</gene>
<evidence type="ECO:0000313" key="3">
    <source>
        <dbReference type="Proteomes" id="UP000654075"/>
    </source>
</evidence>
<comment type="caution">
    <text evidence="1">The sequence shown here is derived from an EMBL/GenBank/DDBJ whole genome shotgun (WGS) entry which is preliminary data.</text>
</comment>
<dbReference type="AlphaFoldDB" id="A0A813EHK3"/>
<name>A0A813EHK3_POLGL</name>
<dbReference type="Proteomes" id="UP000654075">
    <property type="component" value="Unassembled WGS sequence"/>
</dbReference>
<protein>
    <submittedName>
        <fullName evidence="1">Uncharacterized protein</fullName>
    </submittedName>
</protein>
<organism evidence="1 3">
    <name type="scientific">Polarella glacialis</name>
    <name type="common">Dinoflagellate</name>
    <dbReference type="NCBI Taxonomy" id="89957"/>
    <lineage>
        <taxon>Eukaryota</taxon>
        <taxon>Sar</taxon>
        <taxon>Alveolata</taxon>
        <taxon>Dinophyceae</taxon>
        <taxon>Suessiales</taxon>
        <taxon>Suessiaceae</taxon>
        <taxon>Polarella</taxon>
    </lineage>
</organism>
<evidence type="ECO:0000313" key="2">
    <source>
        <dbReference type="EMBL" id="CAE8678126.1"/>
    </source>
</evidence>
<sequence>MMKSPFCLIFHGGFCRNGGAADARAFEIGSTMGGSITNPEEDSITKDKVLWFSYRTDKINKPGAFDKGDPNLRIAALETLAATLLVHYIREPSWKGLLESCSL</sequence>
<proteinExistence type="predicted"/>